<evidence type="ECO:0000313" key="2">
    <source>
        <dbReference type="Proteomes" id="UP001631969"/>
    </source>
</evidence>
<reference evidence="1" key="1">
    <citation type="submission" date="2024-12" db="EMBL/GenBank/DDBJ databases">
        <authorList>
            <person name="Wu N."/>
        </authorList>
    </citation>
    <scope>NUCLEOTIDE SEQUENCE</scope>
    <source>
        <strain evidence="1">P15</strain>
    </source>
</reference>
<comment type="caution">
    <text evidence="1">The sequence shown here is derived from an EMBL/GenBank/DDBJ whole genome shotgun (WGS) entry which is preliminary data.</text>
</comment>
<keyword evidence="2" id="KW-1185">Reference proteome</keyword>
<dbReference type="Proteomes" id="UP001631969">
    <property type="component" value="Unassembled WGS sequence"/>
</dbReference>
<dbReference type="EMBL" id="JBJURJ010000013">
    <property type="protein sequence ID" value="MFM9330431.1"/>
    <property type="molecule type" value="Genomic_DNA"/>
</dbReference>
<name>A0ACC7P297_9BACL</name>
<sequence>MQSITVTPSLAKAVRNSQKCGLATRANDMPVTPAEKKQISKVFYNHTLITNEYETAGDNWS</sequence>
<evidence type="ECO:0000313" key="1">
    <source>
        <dbReference type="EMBL" id="MFM9330431.1"/>
    </source>
</evidence>
<gene>
    <name evidence="1" type="ORF">ACI1P1_19200</name>
</gene>
<protein>
    <submittedName>
        <fullName evidence="1">Uncharacterized protein</fullName>
    </submittedName>
</protein>
<accession>A0ACC7P297</accession>
<organism evidence="1 2">
    <name type="scientific">Paenibacillus mesotrionivorans</name>
    <dbReference type="NCBI Taxonomy" id="3160968"/>
    <lineage>
        <taxon>Bacteria</taxon>
        <taxon>Bacillati</taxon>
        <taxon>Bacillota</taxon>
        <taxon>Bacilli</taxon>
        <taxon>Bacillales</taxon>
        <taxon>Paenibacillaceae</taxon>
        <taxon>Paenibacillus</taxon>
    </lineage>
</organism>
<proteinExistence type="predicted"/>